<dbReference type="Proteomes" id="UP001482620">
    <property type="component" value="Unassembled WGS sequence"/>
</dbReference>
<sequence>MQHIRNNMVLDKVMVKHLELLFAADKGIFTGFGDNKSIHQTVICQTFINISAWIELPMTAQDRMDLSLLGVQPQACQKIKNRLDSSFDRKSLRSGPKCILRWAWSKSHYIKQLYKAFKVLGHQNIF</sequence>
<reference evidence="1 2" key="1">
    <citation type="submission" date="2021-06" db="EMBL/GenBank/DDBJ databases">
        <authorList>
            <person name="Palmer J.M."/>
        </authorList>
    </citation>
    <scope>NUCLEOTIDE SEQUENCE [LARGE SCALE GENOMIC DNA]</scope>
    <source>
        <strain evidence="2">if_2019</strain>
        <tissue evidence="1">Muscle</tissue>
    </source>
</reference>
<evidence type="ECO:0000313" key="2">
    <source>
        <dbReference type="Proteomes" id="UP001482620"/>
    </source>
</evidence>
<gene>
    <name evidence="1" type="ORF">ILYODFUR_031212</name>
</gene>
<keyword evidence="2" id="KW-1185">Reference proteome</keyword>
<protein>
    <submittedName>
        <fullName evidence="1">Uncharacterized protein</fullName>
    </submittedName>
</protein>
<accession>A0ABV0U9Z5</accession>
<comment type="caution">
    <text evidence="1">The sequence shown here is derived from an EMBL/GenBank/DDBJ whole genome shotgun (WGS) entry which is preliminary data.</text>
</comment>
<evidence type="ECO:0000313" key="1">
    <source>
        <dbReference type="EMBL" id="MEQ2241997.1"/>
    </source>
</evidence>
<organism evidence="1 2">
    <name type="scientific">Ilyodon furcidens</name>
    <name type="common">goldbreast splitfin</name>
    <dbReference type="NCBI Taxonomy" id="33524"/>
    <lineage>
        <taxon>Eukaryota</taxon>
        <taxon>Metazoa</taxon>
        <taxon>Chordata</taxon>
        <taxon>Craniata</taxon>
        <taxon>Vertebrata</taxon>
        <taxon>Euteleostomi</taxon>
        <taxon>Actinopterygii</taxon>
        <taxon>Neopterygii</taxon>
        <taxon>Teleostei</taxon>
        <taxon>Neoteleostei</taxon>
        <taxon>Acanthomorphata</taxon>
        <taxon>Ovalentaria</taxon>
        <taxon>Atherinomorphae</taxon>
        <taxon>Cyprinodontiformes</taxon>
        <taxon>Goodeidae</taxon>
        <taxon>Ilyodon</taxon>
    </lineage>
</organism>
<dbReference type="EMBL" id="JAHRIQ010062718">
    <property type="protein sequence ID" value="MEQ2241997.1"/>
    <property type="molecule type" value="Genomic_DNA"/>
</dbReference>
<name>A0ABV0U9Z5_9TELE</name>
<proteinExistence type="predicted"/>